<gene>
    <name evidence="2" type="ORF">PHAECO_LOCUS11263</name>
</gene>
<dbReference type="EMBL" id="OU896713">
    <property type="protein sequence ID" value="CAG9823872.1"/>
    <property type="molecule type" value="Genomic_DNA"/>
</dbReference>
<dbReference type="AlphaFoldDB" id="A0A9N9SL63"/>
<protein>
    <submittedName>
        <fullName evidence="2">Uncharacterized protein</fullName>
    </submittedName>
</protein>
<dbReference type="Proteomes" id="UP001153737">
    <property type="component" value="Chromosome 7"/>
</dbReference>
<proteinExistence type="predicted"/>
<organism evidence="2 3">
    <name type="scientific">Phaedon cochleariae</name>
    <name type="common">Mustard beetle</name>
    <dbReference type="NCBI Taxonomy" id="80249"/>
    <lineage>
        <taxon>Eukaryota</taxon>
        <taxon>Metazoa</taxon>
        <taxon>Ecdysozoa</taxon>
        <taxon>Arthropoda</taxon>
        <taxon>Hexapoda</taxon>
        <taxon>Insecta</taxon>
        <taxon>Pterygota</taxon>
        <taxon>Neoptera</taxon>
        <taxon>Endopterygota</taxon>
        <taxon>Coleoptera</taxon>
        <taxon>Polyphaga</taxon>
        <taxon>Cucujiformia</taxon>
        <taxon>Chrysomeloidea</taxon>
        <taxon>Chrysomelidae</taxon>
        <taxon>Chrysomelinae</taxon>
        <taxon>Chrysomelini</taxon>
        <taxon>Phaedon</taxon>
    </lineage>
</organism>
<accession>A0A9N9SL63</accession>
<evidence type="ECO:0000313" key="2">
    <source>
        <dbReference type="EMBL" id="CAG9823872.1"/>
    </source>
</evidence>
<sequence>MNRKTGHRAQFLSHWAKWKASIEASMHSAPTYLPSPNMEPSKSMENTDECTSELMHHDSSHHDTRNALLKLLNEANDGKALLAEEKTRGCLSSKERSTLCKLIIRRELQGNPTKRISGERLLATNVVIKINHYFMFFVHHIHSEQIIQCFFNKQILSWDILNIIFLYPTYIRSDYSVQCVLNYGNITYNILL</sequence>
<evidence type="ECO:0000313" key="3">
    <source>
        <dbReference type="Proteomes" id="UP001153737"/>
    </source>
</evidence>
<reference evidence="2" key="2">
    <citation type="submission" date="2022-10" db="EMBL/GenBank/DDBJ databases">
        <authorList>
            <consortium name="ENA_rothamsted_submissions"/>
            <consortium name="culmorum"/>
            <person name="King R."/>
        </authorList>
    </citation>
    <scope>NUCLEOTIDE SEQUENCE</scope>
</reference>
<name>A0A9N9SL63_PHACE</name>
<reference evidence="2" key="1">
    <citation type="submission" date="2022-01" db="EMBL/GenBank/DDBJ databases">
        <authorList>
            <person name="King R."/>
        </authorList>
    </citation>
    <scope>NUCLEOTIDE SEQUENCE</scope>
</reference>
<keyword evidence="3" id="KW-1185">Reference proteome</keyword>
<evidence type="ECO:0000256" key="1">
    <source>
        <dbReference type="SAM" id="MobiDB-lite"/>
    </source>
</evidence>
<feature type="region of interest" description="Disordered" evidence="1">
    <location>
        <begin position="30"/>
        <end position="57"/>
    </location>
</feature>